<keyword evidence="2" id="KW-0472">Membrane</keyword>
<name>A0ABR3JPN4_9AGAR</name>
<dbReference type="Proteomes" id="UP001556367">
    <property type="component" value="Unassembled WGS sequence"/>
</dbReference>
<comment type="caution">
    <text evidence="3">The sequence shown here is derived from an EMBL/GenBank/DDBJ whole genome shotgun (WGS) entry which is preliminary data.</text>
</comment>
<protein>
    <submittedName>
        <fullName evidence="3">Uncharacterized protein</fullName>
    </submittedName>
</protein>
<dbReference type="EMBL" id="JASNQZ010000005">
    <property type="protein sequence ID" value="KAL0957486.1"/>
    <property type="molecule type" value="Genomic_DNA"/>
</dbReference>
<keyword evidence="4" id="KW-1185">Reference proteome</keyword>
<keyword evidence="2" id="KW-1133">Transmembrane helix</keyword>
<evidence type="ECO:0000313" key="3">
    <source>
        <dbReference type="EMBL" id="KAL0957486.1"/>
    </source>
</evidence>
<sequence>MNKIVTTERADARREDVGLFHFQQRFIETHDINPPHHELWFAYDDILQHIGPMLQSIHRRTFPMFDNSSSGLTERDFMICLNRYGQSVVRPCFGKWIDYAPHLYRVRAAYVDVLDALRELLWVKGYTHSGIRVTHHGAARTQKKIRQLHTDLFSGTYFFAERSILFSTTTNFPFLPTPPLSSSSKVTPTSLTPSLARFIPIHDTRMASFPATAFSLTLDYITDTSPRHLTFRCLFLLYFLVAYFDLTISYLIHAMDLRTDIHRHFSDTSPPRLSVSHIDKDTDKDTDTLLYPSTSCNSSEMSDNSFSCFLTTVYEDRPSNELPGNLNLKHSGTNERKQIPRPPIWNDNAINDGD</sequence>
<evidence type="ECO:0000313" key="4">
    <source>
        <dbReference type="Proteomes" id="UP001556367"/>
    </source>
</evidence>
<feature type="transmembrane region" description="Helical" evidence="2">
    <location>
        <begin position="235"/>
        <end position="253"/>
    </location>
</feature>
<accession>A0ABR3JPN4</accession>
<evidence type="ECO:0000256" key="1">
    <source>
        <dbReference type="SAM" id="MobiDB-lite"/>
    </source>
</evidence>
<feature type="region of interest" description="Disordered" evidence="1">
    <location>
        <begin position="322"/>
        <end position="354"/>
    </location>
</feature>
<evidence type="ECO:0000256" key="2">
    <source>
        <dbReference type="SAM" id="Phobius"/>
    </source>
</evidence>
<gene>
    <name evidence="3" type="ORF">HGRIS_001279</name>
</gene>
<reference evidence="4" key="1">
    <citation type="submission" date="2024-06" db="EMBL/GenBank/DDBJ databases">
        <title>Multi-omics analyses provide insights into the biosynthesis of the anticancer antibiotic pleurotin in Hohenbuehelia grisea.</title>
        <authorList>
            <person name="Weaver J.A."/>
            <person name="Alberti F."/>
        </authorList>
    </citation>
    <scope>NUCLEOTIDE SEQUENCE [LARGE SCALE GENOMIC DNA]</scope>
    <source>
        <strain evidence="4">T-177</strain>
    </source>
</reference>
<keyword evidence="2" id="KW-0812">Transmembrane</keyword>
<organism evidence="3 4">
    <name type="scientific">Hohenbuehelia grisea</name>
    <dbReference type="NCBI Taxonomy" id="104357"/>
    <lineage>
        <taxon>Eukaryota</taxon>
        <taxon>Fungi</taxon>
        <taxon>Dikarya</taxon>
        <taxon>Basidiomycota</taxon>
        <taxon>Agaricomycotina</taxon>
        <taxon>Agaricomycetes</taxon>
        <taxon>Agaricomycetidae</taxon>
        <taxon>Agaricales</taxon>
        <taxon>Pleurotineae</taxon>
        <taxon>Pleurotaceae</taxon>
        <taxon>Hohenbuehelia</taxon>
    </lineage>
</organism>
<proteinExistence type="predicted"/>